<dbReference type="InterPro" id="IPR033113">
    <property type="entry name" value="PLA2_histidine"/>
</dbReference>
<feature type="chain" id="PRO_5041456932" description="phospholipase A2" evidence="12">
    <location>
        <begin position="21"/>
        <end position="456"/>
    </location>
</feature>
<dbReference type="InterPro" id="IPR016090">
    <property type="entry name" value="PLA2-like_dom"/>
</dbReference>
<accession>A0AA35LEM6</accession>
<dbReference type="EC" id="3.1.1.4" evidence="4"/>
<keyword evidence="9" id="KW-0443">Lipid metabolism</keyword>
<dbReference type="GO" id="GO:0050482">
    <property type="term" value="P:arachidonate secretion"/>
    <property type="evidence" value="ECO:0007669"/>
    <property type="project" value="InterPro"/>
</dbReference>
<evidence type="ECO:0000256" key="4">
    <source>
        <dbReference type="ARBA" id="ARBA00013278"/>
    </source>
</evidence>
<keyword evidence="7" id="KW-0378">Hydrolase</keyword>
<proteinExistence type="predicted"/>
<feature type="domain" description="Phospholipase A2-like central" evidence="13">
    <location>
        <begin position="117"/>
        <end position="236"/>
    </location>
</feature>
<dbReference type="InterPro" id="IPR036444">
    <property type="entry name" value="PLipase_A2_dom_sf"/>
</dbReference>
<name>A0AA35LEM6_9SAUR</name>
<comment type="subcellular location">
    <subcellularLocation>
        <location evidence="3">Secreted</location>
    </subcellularLocation>
</comment>
<evidence type="ECO:0000256" key="7">
    <source>
        <dbReference type="ARBA" id="ARBA00022801"/>
    </source>
</evidence>
<dbReference type="PANTHER" id="PTHR12253">
    <property type="entry name" value="RH14732P"/>
    <property type="match status" value="1"/>
</dbReference>
<gene>
    <name evidence="14" type="ORF">PODLI_1B006336</name>
</gene>
<feature type="signal peptide" evidence="12">
    <location>
        <begin position="1"/>
        <end position="20"/>
    </location>
</feature>
<dbReference type="GO" id="GO:0006644">
    <property type="term" value="P:phospholipid metabolic process"/>
    <property type="evidence" value="ECO:0007669"/>
    <property type="project" value="InterPro"/>
</dbReference>
<dbReference type="EMBL" id="OX395141">
    <property type="protein sequence ID" value="CAI5794583.1"/>
    <property type="molecule type" value="Genomic_DNA"/>
</dbReference>
<feature type="region of interest" description="Disordered" evidence="11">
    <location>
        <begin position="265"/>
        <end position="456"/>
    </location>
</feature>
<evidence type="ECO:0000256" key="9">
    <source>
        <dbReference type="ARBA" id="ARBA00023098"/>
    </source>
</evidence>
<reference evidence="14" key="1">
    <citation type="submission" date="2022-12" db="EMBL/GenBank/DDBJ databases">
        <authorList>
            <person name="Alioto T."/>
            <person name="Alioto T."/>
            <person name="Gomez Garrido J."/>
        </authorList>
    </citation>
    <scope>NUCLEOTIDE SEQUENCE</scope>
</reference>
<dbReference type="AlphaFoldDB" id="A0AA35LEM6"/>
<keyword evidence="8" id="KW-0106">Calcium</keyword>
<evidence type="ECO:0000256" key="3">
    <source>
        <dbReference type="ARBA" id="ARBA00004613"/>
    </source>
</evidence>
<dbReference type="CDD" id="cd04704">
    <property type="entry name" value="PLA2_bee_venom_like"/>
    <property type="match status" value="1"/>
</dbReference>
<dbReference type="GO" id="GO:0004623">
    <property type="term" value="F:phospholipase A2 activity"/>
    <property type="evidence" value="ECO:0007669"/>
    <property type="project" value="UniProtKB-EC"/>
</dbReference>
<comment type="function">
    <text evidence="2">PLA2 catalyzes the calcium-dependent hydrolysis of the 2-acyl groups in 3-sn-phosphoglycerides.</text>
</comment>
<evidence type="ECO:0000256" key="1">
    <source>
        <dbReference type="ARBA" id="ARBA00001913"/>
    </source>
</evidence>
<dbReference type="SUPFAM" id="SSF48619">
    <property type="entry name" value="Phospholipase A2, PLA2"/>
    <property type="match status" value="1"/>
</dbReference>
<keyword evidence="10" id="KW-1015">Disulfide bond</keyword>
<evidence type="ECO:0000256" key="2">
    <source>
        <dbReference type="ARBA" id="ARBA00002163"/>
    </source>
</evidence>
<keyword evidence="6" id="KW-0479">Metal-binding</keyword>
<feature type="compositionally biased region" description="Basic residues" evidence="11">
    <location>
        <begin position="421"/>
        <end position="431"/>
    </location>
</feature>
<evidence type="ECO:0000256" key="6">
    <source>
        <dbReference type="ARBA" id="ARBA00022723"/>
    </source>
</evidence>
<evidence type="ECO:0000256" key="8">
    <source>
        <dbReference type="ARBA" id="ARBA00022837"/>
    </source>
</evidence>
<dbReference type="SMART" id="SM00085">
    <property type="entry name" value="PA2c"/>
    <property type="match status" value="1"/>
</dbReference>
<keyword evidence="12" id="KW-0732">Signal</keyword>
<dbReference type="PROSITE" id="PS00118">
    <property type="entry name" value="PA2_HIS"/>
    <property type="match status" value="1"/>
</dbReference>
<dbReference type="GO" id="GO:0046872">
    <property type="term" value="F:metal ion binding"/>
    <property type="evidence" value="ECO:0007669"/>
    <property type="project" value="UniProtKB-KW"/>
</dbReference>
<keyword evidence="15" id="KW-1185">Reference proteome</keyword>
<dbReference type="Pfam" id="PF05826">
    <property type="entry name" value="Phospholip_A2_2"/>
    <property type="match status" value="1"/>
</dbReference>
<organism evidence="14 15">
    <name type="scientific">Podarcis lilfordi</name>
    <name type="common">Lilford's wall lizard</name>
    <dbReference type="NCBI Taxonomy" id="74358"/>
    <lineage>
        <taxon>Eukaryota</taxon>
        <taxon>Metazoa</taxon>
        <taxon>Chordata</taxon>
        <taxon>Craniata</taxon>
        <taxon>Vertebrata</taxon>
        <taxon>Euteleostomi</taxon>
        <taxon>Lepidosauria</taxon>
        <taxon>Squamata</taxon>
        <taxon>Bifurcata</taxon>
        <taxon>Unidentata</taxon>
        <taxon>Episquamata</taxon>
        <taxon>Laterata</taxon>
        <taxon>Lacertibaenia</taxon>
        <taxon>Lacertidae</taxon>
        <taxon>Podarcis</taxon>
    </lineage>
</organism>
<dbReference type="FunFam" id="1.20.90.10:FF:000002">
    <property type="entry name" value="Phospholipase A2 group III"/>
    <property type="match status" value="1"/>
</dbReference>
<evidence type="ECO:0000256" key="5">
    <source>
        <dbReference type="ARBA" id="ARBA00022525"/>
    </source>
</evidence>
<evidence type="ECO:0000256" key="10">
    <source>
        <dbReference type="ARBA" id="ARBA00023157"/>
    </source>
</evidence>
<evidence type="ECO:0000259" key="13">
    <source>
        <dbReference type="SMART" id="SM00085"/>
    </source>
</evidence>
<dbReference type="Proteomes" id="UP001178461">
    <property type="component" value="Chromosome 15"/>
</dbReference>
<evidence type="ECO:0000256" key="11">
    <source>
        <dbReference type="SAM" id="MobiDB-lite"/>
    </source>
</evidence>
<evidence type="ECO:0000256" key="12">
    <source>
        <dbReference type="SAM" id="SignalP"/>
    </source>
</evidence>
<evidence type="ECO:0000313" key="15">
    <source>
        <dbReference type="Proteomes" id="UP001178461"/>
    </source>
</evidence>
<evidence type="ECO:0000313" key="14">
    <source>
        <dbReference type="EMBL" id="CAI5794583.1"/>
    </source>
</evidence>
<comment type="cofactor">
    <cofactor evidence="1">
        <name>Ca(2+)</name>
        <dbReference type="ChEBI" id="CHEBI:29108"/>
    </cofactor>
</comment>
<sequence length="456" mass="49223">MPGTSLPLLLLLLLLAGAGSDPARPPAALCVLRSPLAAGVLRLEASDGKELLSATWAPRRRAGLSGCSVSAEPREVAAFLSRCSAGAQEEEEPDFPGMEEAKAACLDGADGREASSRRRTKRGFTYPGTLWCGAGNIAESYEELGAHQETDRCCREHDHCQHVIHPFTYKYGYRNFRWHTISHCDCDNRLKACLRAVNDTASRVVGQAFFNVIQVPCFEFAYKEQCVEPYLYVWCKNYTTVAVAVAQDPVLYEYGGGLIDGLATRQPPPAKSSTTTTSFRLSVGSSPLPRKPAPAVVAAAGTTPAPQARPSDTPKKQRKGKGKGRKGRRGKGLKKKKAEAKAATVPHPAREDPAAFPKQLVEQEPAKVDFQDPVGPPDLGEEDLFNAILGDDPAGLAEPGGRQPTALPKAPPRPPTVQPPPRKRKGRRRRLRERDGQSQHLPHPDSGGKISAVQAA</sequence>
<protein>
    <recommendedName>
        <fullName evidence="4">phospholipase A2</fullName>
        <ecNumber evidence="4">3.1.1.4</ecNumber>
    </recommendedName>
</protein>
<dbReference type="Gene3D" id="1.20.90.10">
    <property type="entry name" value="Phospholipase A2 domain"/>
    <property type="match status" value="1"/>
</dbReference>
<feature type="compositionally biased region" description="Low complexity" evidence="11">
    <location>
        <begin position="293"/>
        <end position="310"/>
    </location>
</feature>
<dbReference type="GO" id="GO:0005576">
    <property type="term" value="C:extracellular region"/>
    <property type="evidence" value="ECO:0007669"/>
    <property type="project" value="UniProtKB-SubCell"/>
</dbReference>
<keyword evidence="5" id="KW-0964">Secreted</keyword>
<feature type="compositionally biased region" description="Basic residues" evidence="11">
    <location>
        <begin position="316"/>
        <end position="338"/>
    </location>
</feature>
<feature type="compositionally biased region" description="Pro residues" evidence="11">
    <location>
        <begin position="409"/>
        <end position="420"/>
    </location>
</feature>